<evidence type="ECO:0000256" key="4">
    <source>
        <dbReference type="SAM" id="MobiDB-lite"/>
    </source>
</evidence>
<protein>
    <recommendedName>
        <fullName evidence="5">Survival protein SurE-like phosphatase/nucleotidase domain-containing protein</fullName>
    </recommendedName>
</protein>
<dbReference type="Gene3D" id="3.40.1210.10">
    <property type="entry name" value="Survival protein SurE-like phosphatase/nucleotidase"/>
    <property type="match status" value="1"/>
</dbReference>
<feature type="domain" description="Survival protein SurE-like phosphatase/nucleotidase" evidence="5">
    <location>
        <begin position="68"/>
        <end position="227"/>
    </location>
</feature>
<keyword evidence="7" id="KW-1185">Reference proteome</keyword>
<feature type="region of interest" description="Disordered" evidence="4">
    <location>
        <begin position="26"/>
        <end position="60"/>
    </location>
</feature>
<dbReference type="GO" id="GO:0046872">
    <property type="term" value="F:metal ion binding"/>
    <property type="evidence" value="ECO:0007669"/>
    <property type="project" value="UniProtKB-KW"/>
</dbReference>
<sequence>MAESSGNDAPKRNPLPAALVSNLQSVLAARRPTPAEDVGTTTAAETEAPAAEASDAPAGDGAPARPVVLLTCAEGIRSAGLTALVDALVAGGRCDVHVCAPDSDKPACGHSITIRETITATSYEFTGAKAFEISGTPVDCVSLALSGRLFSWSAPALVISGISAGSNCGYEMFHSSAIAAAREALMYGVPSIAISLNWKKDESKDSDFKDAAQVCLPLINAALADIEKELSSEVKSIAGPYYCYSLAQYSYNLNCMDHTLNELAIAHCSKALVNASPDSSQGWSCHLPGLPPRLSQLEPTVHHTVLLTPPWAAVTKGSAQRHRCCSTRGFKLTKQSVHSPAQSWQAVSSSRPSSAAHFMGMHQSLGIQLAQLGKDASAAGAARRVNAQRKLVEVESVASAGKQEVREVVKKLFRAELVEKEQEGLDEDIDLRALENGFISITPVNVNGHLDPEIGATASNWLSAVVSPDKENPPAVGDQQDAPPADEENEVPSAT</sequence>
<comment type="similarity">
    <text evidence="1">Belongs to the SurE nucleotidase family.</text>
</comment>
<reference evidence="6 7" key="1">
    <citation type="journal article" date="2019" name="Sci. Rep.">
        <title>A high-quality genome of Eragrostis curvula grass provides insights into Poaceae evolution and supports new strategies to enhance forage quality.</title>
        <authorList>
            <person name="Carballo J."/>
            <person name="Santos B.A.C.M."/>
            <person name="Zappacosta D."/>
            <person name="Garbus I."/>
            <person name="Selva J.P."/>
            <person name="Gallo C.A."/>
            <person name="Diaz A."/>
            <person name="Albertini E."/>
            <person name="Caccamo M."/>
            <person name="Echenique V."/>
        </authorList>
    </citation>
    <scope>NUCLEOTIDE SEQUENCE [LARGE SCALE GENOMIC DNA]</scope>
    <source>
        <strain evidence="7">cv. Victoria</strain>
        <tissue evidence="6">Leaf</tissue>
    </source>
</reference>
<feature type="compositionally biased region" description="Low complexity" evidence="4">
    <location>
        <begin position="35"/>
        <end position="60"/>
    </location>
</feature>
<dbReference type="PANTHER" id="PTHR30457">
    <property type="entry name" value="5'-NUCLEOTIDASE SURE"/>
    <property type="match status" value="1"/>
</dbReference>
<evidence type="ECO:0000256" key="2">
    <source>
        <dbReference type="ARBA" id="ARBA00022723"/>
    </source>
</evidence>
<dbReference type="InterPro" id="IPR002828">
    <property type="entry name" value="SurE-like_Pase/nucleotidase"/>
</dbReference>
<dbReference type="Pfam" id="PF01975">
    <property type="entry name" value="SurE"/>
    <property type="match status" value="1"/>
</dbReference>
<evidence type="ECO:0000259" key="5">
    <source>
        <dbReference type="Pfam" id="PF01975"/>
    </source>
</evidence>
<evidence type="ECO:0000256" key="1">
    <source>
        <dbReference type="ARBA" id="ARBA00011062"/>
    </source>
</evidence>
<dbReference type="AlphaFoldDB" id="A0A5J9VII5"/>
<accession>A0A5J9VII5</accession>
<evidence type="ECO:0000256" key="3">
    <source>
        <dbReference type="ARBA" id="ARBA00022801"/>
    </source>
</evidence>
<feature type="compositionally biased region" description="Acidic residues" evidence="4">
    <location>
        <begin position="484"/>
        <end position="495"/>
    </location>
</feature>
<comment type="caution">
    <text evidence="6">The sequence shown here is derived from an EMBL/GenBank/DDBJ whole genome shotgun (WGS) entry which is preliminary data.</text>
</comment>
<keyword evidence="3" id="KW-0378">Hydrolase</keyword>
<dbReference type="Proteomes" id="UP000324897">
    <property type="component" value="Unassembled WGS sequence"/>
</dbReference>
<dbReference type="InterPro" id="IPR036523">
    <property type="entry name" value="SurE-like_sf"/>
</dbReference>
<gene>
    <name evidence="6" type="ORF">EJB05_17247</name>
</gene>
<keyword evidence="2" id="KW-0479">Metal-binding</keyword>
<evidence type="ECO:0000313" key="6">
    <source>
        <dbReference type="EMBL" id="TVU35361.1"/>
    </source>
</evidence>
<name>A0A5J9VII5_9POAL</name>
<dbReference type="OrthoDB" id="202825at2759"/>
<evidence type="ECO:0000313" key="7">
    <source>
        <dbReference type="Proteomes" id="UP000324897"/>
    </source>
</evidence>
<dbReference type="Gramene" id="TVU35361">
    <property type="protein sequence ID" value="TVU35361"/>
    <property type="gene ID" value="EJB05_17247"/>
</dbReference>
<dbReference type="SUPFAM" id="SSF64167">
    <property type="entry name" value="SurE-like"/>
    <property type="match status" value="1"/>
</dbReference>
<dbReference type="EMBL" id="RWGY01000009">
    <property type="protein sequence ID" value="TVU35361.1"/>
    <property type="molecule type" value="Genomic_DNA"/>
</dbReference>
<dbReference type="GO" id="GO:0008252">
    <property type="term" value="F:nucleotidase activity"/>
    <property type="evidence" value="ECO:0007669"/>
    <property type="project" value="InterPro"/>
</dbReference>
<dbReference type="InterPro" id="IPR030048">
    <property type="entry name" value="SurE"/>
</dbReference>
<dbReference type="PANTHER" id="PTHR30457:SF5">
    <property type="entry name" value="OS01G0709400 PROTEIN"/>
    <property type="match status" value="1"/>
</dbReference>
<proteinExistence type="inferred from homology"/>
<organism evidence="6 7">
    <name type="scientific">Eragrostis curvula</name>
    <name type="common">weeping love grass</name>
    <dbReference type="NCBI Taxonomy" id="38414"/>
    <lineage>
        <taxon>Eukaryota</taxon>
        <taxon>Viridiplantae</taxon>
        <taxon>Streptophyta</taxon>
        <taxon>Embryophyta</taxon>
        <taxon>Tracheophyta</taxon>
        <taxon>Spermatophyta</taxon>
        <taxon>Magnoliopsida</taxon>
        <taxon>Liliopsida</taxon>
        <taxon>Poales</taxon>
        <taxon>Poaceae</taxon>
        <taxon>PACMAD clade</taxon>
        <taxon>Chloridoideae</taxon>
        <taxon>Eragrostideae</taxon>
        <taxon>Eragrostidinae</taxon>
        <taxon>Eragrostis</taxon>
    </lineage>
</organism>
<feature type="region of interest" description="Disordered" evidence="4">
    <location>
        <begin position="465"/>
        <end position="495"/>
    </location>
</feature>